<dbReference type="OMA" id="FERISTH"/>
<gene>
    <name evidence="7" type="ORF">pdam_00001021</name>
</gene>
<keyword evidence="3" id="KW-0206">Cytoskeleton</keyword>
<dbReference type="STRING" id="46731.A0A3M6T675"/>
<feature type="coiled-coil region" evidence="5">
    <location>
        <begin position="479"/>
        <end position="952"/>
    </location>
</feature>
<comment type="caution">
    <text evidence="7">The sequence shown here is derived from an EMBL/GenBank/DDBJ whole genome shotgun (WGS) entry which is preliminary data.</text>
</comment>
<protein>
    <submittedName>
        <fullName evidence="7">Uncharacterized protein</fullName>
    </submittedName>
</protein>
<feature type="coiled-coil region" evidence="5">
    <location>
        <begin position="1525"/>
        <end position="1552"/>
    </location>
</feature>
<dbReference type="GO" id="GO:0005814">
    <property type="term" value="C:centriole"/>
    <property type="evidence" value="ECO:0007669"/>
    <property type="project" value="UniProtKB-SubCell"/>
</dbReference>
<feature type="region of interest" description="Disordered" evidence="6">
    <location>
        <begin position="1"/>
        <end position="31"/>
    </location>
</feature>
<reference evidence="7 8" key="1">
    <citation type="journal article" date="2018" name="Sci. Rep.">
        <title>Comparative analysis of the Pocillopora damicornis genome highlights role of immune system in coral evolution.</title>
        <authorList>
            <person name="Cunning R."/>
            <person name="Bay R.A."/>
            <person name="Gillette P."/>
            <person name="Baker A.C."/>
            <person name="Traylor-Knowles N."/>
        </authorList>
    </citation>
    <scope>NUCLEOTIDE SEQUENCE [LARGE SCALE GENOMIC DNA]</scope>
    <source>
        <strain evidence="7">RSMAS</strain>
        <tissue evidence="7">Whole animal</tissue>
    </source>
</reference>
<organism evidence="7 8">
    <name type="scientific">Pocillopora damicornis</name>
    <name type="common">Cauliflower coral</name>
    <name type="synonym">Millepora damicornis</name>
    <dbReference type="NCBI Taxonomy" id="46731"/>
    <lineage>
        <taxon>Eukaryota</taxon>
        <taxon>Metazoa</taxon>
        <taxon>Cnidaria</taxon>
        <taxon>Anthozoa</taxon>
        <taxon>Hexacorallia</taxon>
        <taxon>Scleractinia</taxon>
        <taxon>Astrocoeniina</taxon>
        <taxon>Pocilloporidae</taxon>
        <taxon>Pocillopora</taxon>
    </lineage>
</organism>
<feature type="coiled-coil region" evidence="5">
    <location>
        <begin position="983"/>
        <end position="1091"/>
    </location>
</feature>
<proteinExistence type="inferred from homology"/>
<evidence type="ECO:0000256" key="5">
    <source>
        <dbReference type="SAM" id="Coils"/>
    </source>
</evidence>
<name>A0A3M6T675_POCDA</name>
<feature type="coiled-coil region" evidence="5">
    <location>
        <begin position="2116"/>
        <end position="2185"/>
    </location>
</feature>
<feature type="compositionally biased region" description="Basic and acidic residues" evidence="6">
    <location>
        <begin position="8"/>
        <end position="31"/>
    </location>
</feature>
<dbReference type="OrthoDB" id="5982542at2759"/>
<dbReference type="PANTHER" id="PTHR20544">
    <property type="entry name" value="CENTROSOMAL PROTEIN CEP135"/>
    <property type="match status" value="1"/>
</dbReference>
<evidence type="ECO:0000256" key="3">
    <source>
        <dbReference type="ARBA" id="ARBA00023212"/>
    </source>
</evidence>
<dbReference type="PANTHER" id="PTHR20544:SF0">
    <property type="entry name" value="NUCLEOPROTEIN TPR_MLP1 DOMAIN-CONTAINING PROTEIN"/>
    <property type="match status" value="1"/>
</dbReference>
<dbReference type="Gene3D" id="1.10.287.1490">
    <property type="match status" value="1"/>
</dbReference>
<feature type="region of interest" description="Disordered" evidence="6">
    <location>
        <begin position="364"/>
        <end position="388"/>
    </location>
</feature>
<feature type="coiled-coil region" evidence="5">
    <location>
        <begin position="1814"/>
        <end position="1848"/>
    </location>
</feature>
<evidence type="ECO:0000256" key="1">
    <source>
        <dbReference type="ARBA" id="ARBA00004114"/>
    </source>
</evidence>
<feature type="coiled-coil region" evidence="5">
    <location>
        <begin position="2234"/>
        <end position="2275"/>
    </location>
</feature>
<dbReference type="Proteomes" id="UP000275408">
    <property type="component" value="Unassembled WGS sequence"/>
</dbReference>
<dbReference type="EMBL" id="RCHS01004213">
    <property type="protein sequence ID" value="RMX36916.1"/>
    <property type="molecule type" value="Genomic_DNA"/>
</dbReference>
<dbReference type="InterPro" id="IPR051877">
    <property type="entry name" value="Centriole_BasalBody_StrucProt"/>
</dbReference>
<dbReference type="SUPFAM" id="SSF90257">
    <property type="entry name" value="Myosin rod fragments"/>
    <property type="match status" value="1"/>
</dbReference>
<evidence type="ECO:0000256" key="6">
    <source>
        <dbReference type="SAM" id="MobiDB-lite"/>
    </source>
</evidence>
<keyword evidence="8" id="KW-1185">Reference proteome</keyword>
<keyword evidence="2" id="KW-0963">Cytoplasm</keyword>
<keyword evidence="5" id="KW-0175">Coiled coil</keyword>
<comment type="subcellular location">
    <subcellularLocation>
        <location evidence="1">Cytoplasm</location>
        <location evidence="1">Cytoskeleton</location>
        <location evidence="1">Microtubule organizing center</location>
        <location evidence="1">Centrosome</location>
        <location evidence="1">Centriole</location>
    </subcellularLocation>
</comment>
<sequence length="2342" mass="272765">MQLQSATKQRENFKAQLSDSRDELRQNKDTHSLLQKKLLEIQQQADNAKEQFSAKQRQVEKLEVANKDLVSRMEDLKEEMKKQRMSLELHATQKKGVETELNLSQSKVTELDTGLQSVKTEKDDLQRQLFAVSSKLTTTEETNRKILERMTELEMENSKLRDTVSELESEIFAQGRKVSQLGPSYAQAQDDNERLSIKLEESSIKISQLESSYEAVVSEKDGLREELTLSERRITETKSLLQKTEDVCNELEEKMAAMKSQMFKCEGQRESQSKQKANLKAELEEERSKVTKLKAELARIKSRYDEFQRNADLKLKESGNKDKTIENLRASVMAHELKTESLLSEVTKLQAQIEITEEEKRELREETLDAQKRVRDAASENRQTSEENEKLNLEVQSFFKRLSELQASFNTCEHEKFDFQHQTMALQQKVSRLEAEIDESVKQRSASEIRIQECTATHNAVTQEINLLKSQLLEQQSVNNDLRKDIAEKDALSKQLQEELNVLNVDSDACHKELKNVKNMREMSEKEKKMLHNDLVSKQEEYSRAQALYESTLKRKEQLEAELNTAQNQIASMELSLKRSAAADKARELDHERSRASELAKQLATYKSKVSSLESLSELTKNDIQGVLDELEEAENKMSVLKQELEETVANKEEREQKLSLLEKRNSVLEQEVLMCRQIKERSEEELHLMRTRIAKYESQIETIQDQRAQLKEQLDANSAKLVCDKDQIMRLESQVIEEKNIKETVNKEIVRKEQLADELQVKIRSTEAELEKAKNELITIKVTNEGLRAEKSEYEGRLTSLREKLQQRETEVFALRDSVMRLEQEISSSKLRTSSLEARISNLELDKNDYKTRWEESQSGLARLKMDIKVCHSQIQDKERSCETLLLELKEKETALEKAMNDKIIMETAVSALQQDLDIMKANYERSQSRAKSLEDSLDEANTSISKLESSSFLSENGELEKSFDEKLWETEALYRQSQDRESSLRKQIDDYKIKIKRLESENRNTQQENMEHNREISLLQRRTQEYELKIEKFEQENRALKEELIGQHGKLSDLEVKYEYEIREKDSVKRQLENALQRVSASREEFLENDKQLIEQRIGADTIKKEMDEKVLMIDQLKASKLYLEESIQSLKQTLAASREECERMKVEKDRLQQEILTLEASNTEYETRIQKQAHERDRVKLEHQSALSKIASLEHQVMEQNRETESLCGKVEEWKNNSLIHQESKVTAEEHIADLEANIDRLKTEAIKKDADTRELHGRYAKLEIETDALRKKLYRVETENGGLAEQCRSLEARNKSLSRREADESASSVLQEKVSNLEREIKMQKRKIVDLEASSREYVAKEGELQESLFAARDKVSKWESKYSVVVARKNEIEQDLIALQKEFTPLKDDHRHSVVQLETVHGEMQEAKNKVLKLEMEVNSADNMRRQLELRVQEYIEKLKNRDNELLTAQRGLQEARLLLEHRGVTREENGYSSANDNQKLQKDVFVLQQELNSTQGLLTSAIREKDESCKEVFNLKRVVTELQGKLEASQQEILELQTSVTGYQRKMTTSDEGFQKALLEQLTIKTQLDEANKKVAYNKEEFYETQRELSSLRGLAENYKKELANKDSFYRQQGTKVRLLEEELRSSKLRIASGSNDYHTMNQELAKLRLKLDEKDNCILSSEENVKRLIQENSKLRFEISDVQALETKRRHDYNESRHKTERLQEEIISLREKMSYLEAQSSTKEEELQDSRKELLMLKRTNFEIKSRYESLQRQTQQLQEELSVSKAKLSIVEQDETKNSSHISFSSGTMKDGPIGENTTHLVWRIEESTREISLLERKVLDLEAKLAAVSQEKERLECEVIWRAKRIDDLEGRVLKDAKHETNTNDIELKLNALEHDLIAAKNTIARLQNERDAYEKKIKTSDEKVISAEHKVLQMESAYRLSQERFDLEHKKFLEAQRRLSVQVTSVGNSKLESLDNELQVQLRKENELKRLIDEAKKRNDTLTAELVSNGNDGRNSDALSRERVLACSLQNENDLLKKELSQYMDSYHRAYKEKQKLATEFHDLQLQMSRWETSYHGIKREKDDLYFQLTELQKRFDRLQESSQTEKQVIRYVGSTGVTDQNIGIQKLKDEKGRLSGEVASLNLLLSSYKEKLDSLHSEKVQLHANLEDSKRKVFNLEQANHTLTTEKRRLEHQVSMTPEINNNRSEELDRSLQSERFQECIYELEKKTRKLKAENDYHQKIMEKKDANLSELRSQILSWQKEVEKLEKELFVAKEAYEKSERRMKEIFSSQHEPLTVEDLRGLVSASPILSMRSISVTEQSISGRNLTGDRSISLSNIYPLDSFSSSIHF</sequence>
<comment type="similarity">
    <text evidence="4">Belongs to the CEP135/TSGA10 family.</text>
</comment>
<evidence type="ECO:0000256" key="2">
    <source>
        <dbReference type="ARBA" id="ARBA00022490"/>
    </source>
</evidence>
<feature type="coiled-coil region" evidence="5">
    <location>
        <begin position="1962"/>
        <end position="1996"/>
    </location>
</feature>
<evidence type="ECO:0000313" key="8">
    <source>
        <dbReference type="Proteomes" id="UP000275408"/>
    </source>
</evidence>
<evidence type="ECO:0000256" key="4">
    <source>
        <dbReference type="ARBA" id="ARBA00038123"/>
    </source>
</evidence>
<feature type="coiled-coil region" evidence="5">
    <location>
        <begin position="1402"/>
        <end position="1450"/>
    </location>
</feature>
<feature type="coiled-coil region" evidence="5">
    <location>
        <begin position="1700"/>
        <end position="1776"/>
    </location>
</feature>
<feature type="coiled-coil region" evidence="5">
    <location>
        <begin position="1116"/>
        <end position="1338"/>
    </location>
</feature>
<accession>A0A3M6T675</accession>
<feature type="coiled-coil region" evidence="5">
    <location>
        <begin position="1880"/>
        <end position="1914"/>
    </location>
</feature>
<dbReference type="Gene3D" id="1.10.287.2610">
    <property type="match status" value="1"/>
</dbReference>
<evidence type="ECO:0000313" key="7">
    <source>
        <dbReference type="EMBL" id="RMX36916.1"/>
    </source>
</evidence>